<comment type="cofactor">
    <cofactor evidence="1 5 6">
        <name>pyridoxal 5'-phosphate</name>
        <dbReference type="ChEBI" id="CHEBI:597326"/>
    </cofactor>
</comment>
<comment type="similarity">
    <text evidence="2 6">Belongs to the group II decarboxylase family.</text>
</comment>
<evidence type="ECO:0000256" key="5">
    <source>
        <dbReference type="PIRSR" id="PIRSR602129-50"/>
    </source>
</evidence>
<dbReference type="HOGENOM" id="CLU_011856_6_2_1"/>
<evidence type="ECO:0000313" key="8">
    <source>
        <dbReference type="Proteomes" id="UP000054097"/>
    </source>
</evidence>
<evidence type="ECO:0000256" key="3">
    <source>
        <dbReference type="ARBA" id="ARBA00022898"/>
    </source>
</evidence>
<reference evidence="7 8" key="1">
    <citation type="submission" date="2014-04" db="EMBL/GenBank/DDBJ databases">
        <authorList>
            <consortium name="DOE Joint Genome Institute"/>
            <person name="Kuo A."/>
            <person name="Zuccaro A."/>
            <person name="Kohler A."/>
            <person name="Nagy L.G."/>
            <person name="Floudas D."/>
            <person name="Copeland A."/>
            <person name="Barry K.W."/>
            <person name="Cichocki N."/>
            <person name="Veneault-Fourrey C."/>
            <person name="LaButti K."/>
            <person name="Lindquist E.A."/>
            <person name="Lipzen A."/>
            <person name="Lundell T."/>
            <person name="Morin E."/>
            <person name="Murat C."/>
            <person name="Sun H."/>
            <person name="Tunlid A."/>
            <person name="Henrissat B."/>
            <person name="Grigoriev I.V."/>
            <person name="Hibbett D.S."/>
            <person name="Martin F."/>
            <person name="Nordberg H.P."/>
            <person name="Cantor M.N."/>
            <person name="Hua S.X."/>
        </authorList>
    </citation>
    <scope>NUCLEOTIDE SEQUENCE [LARGE SCALE GENOMIC DNA]</scope>
    <source>
        <strain evidence="7 8">MAFF 305830</strain>
    </source>
</reference>
<dbReference type="Gene3D" id="3.40.640.10">
    <property type="entry name" value="Type I PLP-dependent aspartate aminotransferase-like (Major domain)"/>
    <property type="match status" value="1"/>
</dbReference>
<reference evidence="8" key="2">
    <citation type="submission" date="2015-01" db="EMBL/GenBank/DDBJ databases">
        <title>Evolutionary Origins and Diversification of the Mycorrhizal Mutualists.</title>
        <authorList>
            <consortium name="DOE Joint Genome Institute"/>
            <consortium name="Mycorrhizal Genomics Consortium"/>
            <person name="Kohler A."/>
            <person name="Kuo A."/>
            <person name="Nagy L.G."/>
            <person name="Floudas D."/>
            <person name="Copeland A."/>
            <person name="Barry K.W."/>
            <person name="Cichocki N."/>
            <person name="Veneault-Fourrey C."/>
            <person name="LaButti K."/>
            <person name="Lindquist E.A."/>
            <person name="Lipzen A."/>
            <person name="Lundell T."/>
            <person name="Morin E."/>
            <person name="Murat C."/>
            <person name="Riley R."/>
            <person name="Ohm R."/>
            <person name="Sun H."/>
            <person name="Tunlid A."/>
            <person name="Henrissat B."/>
            <person name="Grigoriev I.V."/>
            <person name="Hibbett D.S."/>
            <person name="Martin F."/>
        </authorList>
    </citation>
    <scope>NUCLEOTIDE SEQUENCE [LARGE SCALE GENOMIC DNA]</scope>
    <source>
        <strain evidence="8">MAFF 305830</strain>
    </source>
</reference>
<accession>A0A0C2WP71</accession>
<evidence type="ECO:0000256" key="6">
    <source>
        <dbReference type="RuleBase" id="RU000382"/>
    </source>
</evidence>
<dbReference type="GO" id="GO:0030170">
    <property type="term" value="F:pyridoxal phosphate binding"/>
    <property type="evidence" value="ECO:0007669"/>
    <property type="project" value="InterPro"/>
</dbReference>
<dbReference type="STRING" id="933852.A0A0C2WP71"/>
<dbReference type="PANTHER" id="PTHR11999">
    <property type="entry name" value="GROUP II PYRIDOXAL-5-PHOSPHATE DECARBOXYLASE"/>
    <property type="match status" value="1"/>
</dbReference>
<evidence type="ECO:0000313" key="7">
    <source>
        <dbReference type="EMBL" id="KIM28033.1"/>
    </source>
</evidence>
<dbReference type="PANTHER" id="PTHR11999:SF165">
    <property type="entry name" value="DECARBOXYLASE, PUTATIVE (AFU_ORTHOLOGUE AFUA_2G04980)-RELATED"/>
    <property type="match status" value="1"/>
</dbReference>
<dbReference type="InterPro" id="IPR015424">
    <property type="entry name" value="PyrdxlP-dep_Trfase"/>
</dbReference>
<dbReference type="InterPro" id="IPR015422">
    <property type="entry name" value="PyrdxlP-dep_Trfase_small"/>
</dbReference>
<dbReference type="InterPro" id="IPR002129">
    <property type="entry name" value="PyrdxlP-dep_de-COase"/>
</dbReference>
<dbReference type="AlphaFoldDB" id="A0A0C2WP71"/>
<evidence type="ECO:0000256" key="2">
    <source>
        <dbReference type="ARBA" id="ARBA00009533"/>
    </source>
</evidence>
<dbReference type="GO" id="GO:0005737">
    <property type="term" value="C:cytoplasm"/>
    <property type="evidence" value="ECO:0007669"/>
    <property type="project" value="TreeGrafter"/>
</dbReference>
<name>A0A0C2WP71_SERVB</name>
<evidence type="ECO:0000256" key="1">
    <source>
        <dbReference type="ARBA" id="ARBA00001933"/>
    </source>
</evidence>
<dbReference type="InterPro" id="IPR015421">
    <property type="entry name" value="PyrdxlP-dep_Trfase_major"/>
</dbReference>
<sequence length="557" mass="60264">MDILQILTSFFPSGSSEQAAVKDDKKVQAICDILRSYPVTARSENMKSGIDQVYKGVPEEGMSTEEVVAHIINSISPGLAAGQSGPRYFGFVTGGALPAAQCGDILATIYDQNVQVHLPNESISTAVEWRTLEMVLDLLDLPRDLFGGRSLTGGATASNILGIACGRDYAVQRALNDATYSVADNGMPSGVRIRVLTDRHHASIEKATAIVGIGRKNVVDLSATSKGLSTPFVNRLESALQVYHGQAIESGEKVGFIVVVSFAEVNTGDFTDMEGVKRLCDKYSAWLHIDAAFGALACLLPEYSNVSGYLKDADSITADGHKTFNTPYASGIFFTRSASALTAIMAGSTIPAYLAAPPSTSQDALDPTASWLSSIPSPLHTNLDNSRRFIALPLYSSILHMGRKGYHDLMERNVLFAREIAEWMSNGDGSQWYECLNLRDMDPRGERITPISARGIQDFRTVPLNVVLFRARNVDNVPVSYRRSTSDEQAKQDVLATIMLIKDINATKRMFVSPGAYPGGAIRIAVSNWMTGLNDSGTDLECVKEVLQEVMTGATEP</sequence>
<keyword evidence="4 6" id="KW-0456">Lyase</keyword>
<dbReference type="Gene3D" id="3.90.1150.10">
    <property type="entry name" value="Aspartate Aminotransferase, domain 1"/>
    <property type="match status" value="1"/>
</dbReference>
<dbReference type="GO" id="GO:0019752">
    <property type="term" value="P:carboxylic acid metabolic process"/>
    <property type="evidence" value="ECO:0007669"/>
    <property type="project" value="InterPro"/>
</dbReference>
<keyword evidence="8" id="KW-1185">Reference proteome</keyword>
<dbReference type="SUPFAM" id="SSF53383">
    <property type="entry name" value="PLP-dependent transferases"/>
    <property type="match status" value="1"/>
</dbReference>
<proteinExistence type="inferred from homology"/>
<dbReference type="InterPro" id="IPR010977">
    <property type="entry name" value="Aromatic_deC"/>
</dbReference>
<dbReference type="EMBL" id="KN824295">
    <property type="protein sequence ID" value="KIM28033.1"/>
    <property type="molecule type" value="Genomic_DNA"/>
</dbReference>
<dbReference type="OrthoDB" id="2161780at2759"/>
<dbReference type="GO" id="GO:0016831">
    <property type="term" value="F:carboxy-lyase activity"/>
    <property type="evidence" value="ECO:0007669"/>
    <property type="project" value="TreeGrafter"/>
</dbReference>
<dbReference type="Pfam" id="PF00282">
    <property type="entry name" value="Pyridoxal_deC"/>
    <property type="match status" value="1"/>
</dbReference>
<feature type="modified residue" description="N6-(pyridoxal phosphate)lysine" evidence="5">
    <location>
        <position position="322"/>
    </location>
</feature>
<keyword evidence="3 5" id="KW-0663">Pyridoxal phosphate</keyword>
<dbReference type="Proteomes" id="UP000054097">
    <property type="component" value="Unassembled WGS sequence"/>
</dbReference>
<gene>
    <name evidence="7" type="ORF">M408DRAFT_329689</name>
</gene>
<protein>
    <submittedName>
        <fullName evidence="7">Uncharacterized protein</fullName>
    </submittedName>
</protein>
<organism evidence="7 8">
    <name type="scientific">Serendipita vermifera MAFF 305830</name>
    <dbReference type="NCBI Taxonomy" id="933852"/>
    <lineage>
        <taxon>Eukaryota</taxon>
        <taxon>Fungi</taxon>
        <taxon>Dikarya</taxon>
        <taxon>Basidiomycota</taxon>
        <taxon>Agaricomycotina</taxon>
        <taxon>Agaricomycetes</taxon>
        <taxon>Sebacinales</taxon>
        <taxon>Serendipitaceae</taxon>
        <taxon>Serendipita</taxon>
    </lineage>
</organism>
<evidence type="ECO:0000256" key="4">
    <source>
        <dbReference type="ARBA" id="ARBA00023239"/>
    </source>
</evidence>